<dbReference type="EMBL" id="NXLQ01000011">
    <property type="protein sequence ID" value="RDU65704.1"/>
    <property type="molecule type" value="Genomic_DNA"/>
</dbReference>
<organism evidence="2 3">
    <name type="scientific">Helicobacter didelphidarum</name>
    <dbReference type="NCBI Taxonomy" id="2040648"/>
    <lineage>
        <taxon>Bacteria</taxon>
        <taxon>Pseudomonadati</taxon>
        <taxon>Campylobacterota</taxon>
        <taxon>Epsilonproteobacteria</taxon>
        <taxon>Campylobacterales</taxon>
        <taxon>Helicobacteraceae</taxon>
        <taxon>Helicobacter</taxon>
    </lineage>
</organism>
<evidence type="ECO:0000313" key="3">
    <source>
        <dbReference type="Proteomes" id="UP000256379"/>
    </source>
</evidence>
<dbReference type="InterPro" id="IPR020941">
    <property type="entry name" value="SUFU-like_domain"/>
</dbReference>
<evidence type="ECO:0000259" key="1">
    <source>
        <dbReference type="Pfam" id="PF05076"/>
    </source>
</evidence>
<keyword evidence="3" id="KW-1185">Reference proteome</keyword>
<name>A0A3D8IM31_9HELI</name>
<reference evidence="2 3" key="1">
    <citation type="submission" date="2018-04" db="EMBL/GenBank/DDBJ databases">
        <title>Novel Campyloabacter and Helicobacter Species and Strains.</title>
        <authorList>
            <person name="Mannion A.J."/>
            <person name="Shen Z."/>
            <person name="Fox J.G."/>
        </authorList>
    </citation>
    <scope>NUCLEOTIDE SEQUENCE [LARGE SCALE GENOMIC DNA]</scope>
    <source>
        <strain evidence="2 3">MIT 17-337</strain>
    </source>
</reference>
<comment type="caution">
    <text evidence="2">The sequence shown here is derived from an EMBL/GenBank/DDBJ whole genome shotgun (WGS) entry which is preliminary data.</text>
</comment>
<dbReference type="PANTHER" id="PTHR10928:SF2">
    <property type="entry name" value="SUPPRESSOR OF FUSED HOMOLOG"/>
    <property type="match status" value="1"/>
</dbReference>
<feature type="domain" description="Suppressor of fused-like" evidence="1">
    <location>
        <begin position="52"/>
        <end position="220"/>
    </location>
</feature>
<dbReference type="RefSeq" id="WP_115543110.1">
    <property type="nucleotide sequence ID" value="NZ_NXLQ01000011.1"/>
</dbReference>
<dbReference type="SUPFAM" id="SSF103359">
    <property type="entry name" value="Suppressor of Fused, N-terminal domain"/>
    <property type="match status" value="1"/>
</dbReference>
<dbReference type="Proteomes" id="UP000256379">
    <property type="component" value="Unassembled WGS sequence"/>
</dbReference>
<dbReference type="InterPro" id="IPR007768">
    <property type="entry name" value="Suppressor_of_fused"/>
</dbReference>
<dbReference type="PANTHER" id="PTHR10928">
    <property type="entry name" value="SUPPRESSOR OF FUSED"/>
    <property type="match status" value="1"/>
</dbReference>
<sequence length="225" mass="26215">MDLEAYKKKAQEQEDWSPGWEAIDNAFKIIYPHQKPRHYATNLKTRANLGGDQYLDGYSIYMSEYGYQHVVTYGMSELYCNEESFGGKWSGWGYEMTFKLVAENLQNSLWTLNMLANLAFFTNTQESYLEKLQFIVGDGKSLDRTTESAITGLIVTHDTEISGVDTPHGRLEFLQLVGITQKELEWIMQYQETEENTKKIQELIYRMQDDNPYLATDMKRTKNYV</sequence>
<dbReference type="OrthoDB" id="9023549at2"/>
<evidence type="ECO:0000313" key="2">
    <source>
        <dbReference type="EMBL" id="RDU65704.1"/>
    </source>
</evidence>
<dbReference type="InterPro" id="IPR037181">
    <property type="entry name" value="SUFU_N"/>
</dbReference>
<dbReference type="GO" id="GO:0005737">
    <property type="term" value="C:cytoplasm"/>
    <property type="evidence" value="ECO:0007669"/>
    <property type="project" value="TreeGrafter"/>
</dbReference>
<gene>
    <name evidence="2" type="ORF">CQA53_05965</name>
</gene>
<dbReference type="AlphaFoldDB" id="A0A3D8IM31"/>
<protein>
    <submittedName>
        <fullName evidence="2">Suppressor of fused domain protein</fullName>
    </submittedName>
</protein>
<accession>A0A3D8IM31</accession>
<dbReference type="Pfam" id="PF05076">
    <property type="entry name" value="SUFU"/>
    <property type="match status" value="1"/>
</dbReference>
<proteinExistence type="predicted"/>